<reference evidence="2" key="1">
    <citation type="submission" date="2019-03" db="EMBL/GenBank/DDBJ databases">
        <title>Improved annotation for the trematode Fasciola hepatica.</title>
        <authorList>
            <person name="Choi Y.-J."/>
            <person name="Martin J."/>
            <person name="Mitreva M."/>
        </authorList>
    </citation>
    <scope>NUCLEOTIDE SEQUENCE [LARGE SCALE GENOMIC DNA]</scope>
</reference>
<proteinExistence type="predicted"/>
<dbReference type="Proteomes" id="UP000230066">
    <property type="component" value="Unassembled WGS sequence"/>
</dbReference>
<keyword evidence="3" id="KW-1185">Reference proteome</keyword>
<dbReference type="AlphaFoldDB" id="A0A4E0R4T6"/>
<name>A0A4E0R4T6_FASHE</name>
<gene>
    <name evidence="2" type="ORF">D915_006275</name>
</gene>
<feature type="region of interest" description="Disordered" evidence="1">
    <location>
        <begin position="50"/>
        <end position="88"/>
    </location>
</feature>
<evidence type="ECO:0000256" key="1">
    <source>
        <dbReference type="SAM" id="MobiDB-lite"/>
    </source>
</evidence>
<evidence type="ECO:0000313" key="2">
    <source>
        <dbReference type="EMBL" id="THD22783.1"/>
    </source>
</evidence>
<dbReference type="EMBL" id="JXXN02002527">
    <property type="protein sequence ID" value="THD22783.1"/>
    <property type="molecule type" value="Genomic_DNA"/>
</dbReference>
<comment type="caution">
    <text evidence="2">The sequence shown here is derived from an EMBL/GenBank/DDBJ whole genome shotgun (WGS) entry which is preliminary data.</text>
</comment>
<sequence>MGLIARIRLWIITQGHLSNARFKVFRRSSSLHHGIMCLCQLVASSQHIPNRVHHRRPERQNYQSNGCRSILSPNSFTSVSPSRETNGQ</sequence>
<evidence type="ECO:0000313" key="3">
    <source>
        <dbReference type="Proteomes" id="UP000230066"/>
    </source>
</evidence>
<accession>A0A4E0R4T6</accession>
<organism evidence="2 3">
    <name type="scientific">Fasciola hepatica</name>
    <name type="common">Liver fluke</name>
    <dbReference type="NCBI Taxonomy" id="6192"/>
    <lineage>
        <taxon>Eukaryota</taxon>
        <taxon>Metazoa</taxon>
        <taxon>Spiralia</taxon>
        <taxon>Lophotrochozoa</taxon>
        <taxon>Platyhelminthes</taxon>
        <taxon>Trematoda</taxon>
        <taxon>Digenea</taxon>
        <taxon>Plagiorchiida</taxon>
        <taxon>Echinostomata</taxon>
        <taxon>Echinostomatoidea</taxon>
        <taxon>Fasciolidae</taxon>
        <taxon>Fasciola</taxon>
    </lineage>
</organism>
<feature type="compositionally biased region" description="Polar residues" evidence="1">
    <location>
        <begin position="60"/>
        <end position="88"/>
    </location>
</feature>
<protein>
    <submittedName>
        <fullName evidence="2">Uncharacterized protein</fullName>
    </submittedName>
</protein>